<gene>
    <name evidence="1" type="ORF">SS50377_21048</name>
</gene>
<dbReference type="Proteomes" id="UP000018208">
    <property type="component" value="Unassembled WGS sequence"/>
</dbReference>
<comment type="caution">
    <text evidence="1">The sequence shown here is derived from an EMBL/GenBank/DDBJ whole genome shotgun (WGS) entry which is preliminary data.</text>
</comment>
<name>A0A9P8M003_9EUKA</name>
<protein>
    <submittedName>
        <fullName evidence="1">Uncharacterized protein</fullName>
    </submittedName>
</protein>
<reference evidence="1 2" key="1">
    <citation type="journal article" date="2014" name="PLoS Genet.">
        <title>The Genome of Spironucleus salmonicida Highlights a Fish Pathogen Adapted to Fluctuating Environments.</title>
        <authorList>
            <person name="Xu F."/>
            <person name="Jerlstrom-Hultqvist J."/>
            <person name="Einarsson E."/>
            <person name="Astvaldsson A."/>
            <person name="Svard S.G."/>
            <person name="Andersson J.O."/>
        </authorList>
    </citation>
    <scope>NUCLEOTIDE SEQUENCE [LARGE SCALE GENOMIC DNA]</scope>
    <source>
        <strain evidence="1 2">ATCC 50377</strain>
    </source>
</reference>
<evidence type="ECO:0000313" key="2">
    <source>
        <dbReference type="Proteomes" id="UP000018208"/>
    </source>
</evidence>
<dbReference type="EMBL" id="AUWU02000001">
    <property type="protein sequence ID" value="KAH0577694.1"/>
    <property type="molecule type" value="Genomic_DNA"/>
</dbReference>
<dbReference type="KEGG" id="ssao:94295071"/>
<evidence type="ECO:0000313" key="1">
    <source>
        <dbReference type="EMBL" id="KAH0577694.1"/>
    </source>
</evidence>
<accession>A0A9P8M003</accession>
<dbReference type="GeneID" id="94295071"/>
<dbReference type="RefSeq" id="XP_067768467.1">
    <property type="nucleotide sequence ID" value="XM_067904985.1"/>
</dbReference>
<proteinExistence type="predicted"/>
<keyword evidence="2" id="KW-1185">Reference proteome</keyword>
<organism evidence="1 2">
    <name type="scientific">Spironucleus salmonicida</name>
    <dbReference type="NCBI Taxonomy" id="348837"/>
    <lineage>
        <taxon>Eukaryota</taxon>
        <taxon>Metamonada</taxon>
        <taxon>Diplomonadida</taxon>
        <taxon>Hexamitidae</taxon>
        <taxon>Hexamitinae</taxon>
        <taxon>Spironucleus</taxon>
    </lineage>
</organism>
<sequence>MLIQYPCMENYKKFWFLLYRRRYLSDNKSILTLNRNMILITTPYLNLLNTYFHCCNLIVNLRHYQQQWLVMIRIKIITFFGYMYSQQKVIILSEGQLQRQNQYLIFYYTLFTAHIDFSWSHQTNKKVILTTAMFQNVIYILYKYNI</sequence>
<dbReference type="AlphaFoldDB" id="A0A9P8M003"/>